<dbReference type="GO" id="GO:0015165">
    <property type="term" value="F:pyrimidine nucleotide-sugar transmembrane transporter activity"/>
    <property type="evidence" value="ECO:0007669"/>
    <property type="project" value="InterPro"/>
</dbReference>
<proteinExistence type="inferred from homology"/>
<evidence type="ECO:0000256" key="3">
    <source>
        <dbReference type="ARBA" id="ARBA00022448"/>
    </source>
</evidence>
<keyword evidence="7" id="KW-0333">Golgi apparatus</keyword>
<accession>A0A1S0TST1</accession>
<evidence type="ECO:0000313" key="10">
    <source>
        <dbReference type="EMBL" id="EFO19419.1"/>
    </source>
</evidence>
<evidence type="ECO:0000256" key="2">
    <source>
        <dbReference type="ARBA" id="ARBA00009976"/>
    </source>
</evidence>
<dbReference type="PIRSF" id="PIRSF005799">
    <property type="entry name" value="UDP-gal_transpt"/>
    <property type="match status" value="1"/>
</dbReference>
<evidence type="ECO:0000256" key="5">
    <source>
        <dbReference type="ARBA" id="ARBA00022692"/>
    </source>
</evidence>
<keyword evidence="11" id="KW-1185">Reference proteome</keyword>
<evidence type="ECO:0000256" key="6">
    <source>
        <dbReference type="ARBA" id="ARBA00022989"/>
    </source>
</evidence>
<feature type="transmembrane region" description="Helical" evidence="9">
    <location>
        <begin position="283"/>
        <end position="308"/>
    </location>
</feature>
<evidence type="ECO:0000256" key="1">
    <source>
        <dbReference type="ARBA" id="ARBA00004653"/>
    </source>
</evidence>
<evidence type="ECO:0000256" key="9">
    <source>
        <dbReference type="SAM" id="Phobius"/>
    </source>
</evidence>
<evidence type="ECO:0000256" key="8">
    <source>
        <dbReference type="ARBA" id="ARBA00023136"/>
    </source>
</evidence>
<name>A0A1I7VDH5_LOALO</name>
<sequence>MSSCDDDEGQDSGRIWIKKCVSAEKKDTAIKYVSLIILVVQNASQVLVMRYVRTRPREMFLSTVAIFFAEVVKLIVCILFLTIQEKSLIRCLKVMYEDIIKQPIDTLKVCVPAVIYVIQNNLLYVAVSNLPAATYMVTYQLKILTTALFTVTILRRRLSLLQWLALVLLFGGIALVQLDDQRANANKVVKENITSIRDDSSKTAKLETPYKHIVEQNPISGFAAVLVACILSGFSGIYLEKILKDSDVAVWIRNVQLAIISLPVALANVFIQDRRKVLERGMLVGFDIVVWCLIILSSIGGITVAVVIKYADNILKAFAASIAIIVACIASALLFQFRPAVLFLVGSVFVIGAIFMYSLFPYKKKYQQTPTEPLYATQQKDETAAV</sequence>
<dbReference type="CTD" id="9946504"/>
<dbReference type="FunFam" id="1.10.3730.20:FF:000037">
    <property type="entry name" value="Nucleotide Sugar TransPorter family"/>
    <property type="match status" value="1"/>
</dbReference>
<protein>
    <submittedName>
        <fullName evidence="10 12">UDP-galactose transporter</fullName>
    </submittedName>
</protein>
<keyword evidence="4" id="KW-0762">Sugar transport</keyword>
<dbReference type="PANTHER" id="PTHR10231">
    <property type="entry name" value="NUCLEOTIDE-SUGAR TRANSMEMBRANE TRANSPORTER"/>
    <property type="match status" value="1"/>
</dbReference>
<feature type="transmembrane region" description="Helical" evidence="9">
    <location>
        <begin position="59"/>
        <end position="83"/>
    </location>
</feature>
<accession>A0A1I7VDH5</accession>
<dbReference type="SUPFAM" id="SSF103481">
    <property type="entry name" value="Multidrug resistance efflux transporter EmrE"/>
    <property type="match status" value="1"/>
</dbReference>
<reference evidence="10 11" key="1">
    <citation type="submission" date="2012-04" db="EMBL/GenBank/DDBJ databases">
        <title>The Genome Sequence of Loa loa.</title>
        <authorList>
            <consortium name="The Broad Institute Genome Sequencing Platform"/>
            <consortium name="Broad Institute Genome Sequencing Center for Infectious Disease"/>
            <person name="Nutman T.B."/>
            <person name="Fink D.L."/>
            <person name="Russ C."/>
            <person name="Young S."/>
            <person name="Zeng Q."/>
            <person name="Gargeya S."/>
            <person name="Alvarado L."/>
            <person name="Berlin A."/>
            <person name="Chapman S.B."/>
            <person name="Chen Z."/>
            <person name="Freedman E."/>
            <person name="Gellesch M."/>
            <person name="Goldberg J."/>
            <person name="Griggs A."/>
            <person name="Gujja S."/>
            <person name="Heilman E.R."/>
            <person name="Heiman D."/>
            <person name="Howarth C."/>
            <person name="Mehta T."/>
            <person name="Neiman D."/>
            <person name="Pearson M."/>
            <person name="Roberts A."/>
            <person name="Saif S."/>
            <person name="Shea T."/>
            <person name="Shenoy N."/>
            <person name="Sisk P."/>
            <person name="Stolte C."/>
            <person name="Sykes S."/>
            <person name="White J."/>
            <person name="Yandava C."/>
            <person name="Haas B."/>
            <person name="Henn M.R."/>
            <person name="Nusbaum C."/>
            <person name="Birren B."/>
        </authorList>
    </citation>
    <scope>NUCLEOTIDE SEQUENCE [LARGE SCALE GENOMIC DNA]</scope>
</reference>
<dbReference type="GO" id="GO:0000139">
    <property type="term" value="C:Golgi membrane"/>
    <property type="evidence" value="ECO:0007669"/>
    <property type="project" value="UniProtKB-SubCell"/>
</dbReference>
<dbReference type="AlphaFoldDB" id="A0A1I7VDH5"/>
<dbReference type="eggNOG" id="KOG2234">
    <property type="taxonomic scope" value="Eukaryota"/>
</dbReference>
<dbReference type="WBParaSite" id="EN70_1346">
    <property type="protein sequence ID" value="EN70_1346"/>
    <property type="gene ID" value="EN70_1346"/>
</dbReference>
<organism evidence="11 12">
    <name type="scientific">Loa loa</name>
    <name type="common">Eye worm</name>
    <name type="synonym">Filaria loa</name>
    <dbReference type="NCBI Taxonomy" id="7209"/>
    <lineage>
        <taxon>Eukaryota</taxon>
        <taxon>Metazoa</taxon>
        <taxon>Ecdysozoa</taxon>
        <taxon>Nematoda</taxon>
        <taxon>Chromadorea</taxon>
        <taxon>Rhabditida</taxon>
        <taxon>Spirurina</taxon>
        <taxon>Spiruromorpha</taxon>
        <taxon>Filarioidea</taxon>
        <taxon>Onchocercidae</taxon>
        <taxon>Loa</taxon>
    </lineage>
</organism>
<evidence type="ECO:0000313" key="12">
    <source>
        <dbReference type="WBParaSite" id="EN70_1346"/>
    </source>
</evidence>
<keyword evidence="3" id="KW-0813">Transport</keyword>
<dbReference type="Proteomes" id="UP000095285">
    <property type="component" value="Unassembled WGS sequence"/>
</dbReference>
<evidence type="ECO:0000256" key="4">
    <source>
        <dbReference type="ARBA" id="ARBA00022597"/>
    </source>
</evidence>
<feature type="transmembrane region" description="Helical" evidence="9">
    <location>
        <begin position="160"/>
        <end position="178"/>
    </location>
</feature>
<comment type="subcellular location">
    <subcellularLocation>
        <location evidence="1">Golgi apparatus membrane</location>
        <topology evidence="1">Multi-pass membrane protein</topology>
    </subcellularLocation>
</comment>
<feature type="transmembrane region" description="Helical" evidence="9">
    <location>
        <begin position="315"/>
        <end position="335"/>
    </location>
</feature>
<dbReference type="Pfam" id="PF04142">
    <property type="entry name" value="Nuc_sug_transp"/>
    <property type="match status" value="1"/>
</dbReference>
<dbReference type="STRING" id="7209.A0A1I7VDH5"/>
<dbReference type="RefSeq" id="XP_003144651.1">
    <property type="nucleotide sequence ID" value="XM_003144603.1"/>
</dbReference>
<feature type="transmembrane region" description="Helical" evidence="9">
    <location>
        <begin position="341"/>
        <end position="360"/>
    </location>
</feature>
<comment type="similarity">
    <text evidence="2">Belongs to the nucleotide-sugar transporter family. SLC35A subfamily.</text>
</comment>
<reference evidence="12" key="2">
    <citation type="submission" date="2016-11" db="UniProtKB">
        <authorList>
            <consortium name="WormBaseParasite"/>
        </authorList>
    </citation>
    <scope>IDENTIFICATION</scope>
</reference>
<dbReference type="InterPro" id="IPR037185">
    <property type="entry name" value="EmrE-like"/>
</dbReference>
<feature type="transmembrane region" description="Helical" evidence="9">
    <location>
        <begin position="251"/>
        <end position="271"/>
    </location>
</feature>
<keyword evidence="6 9" id="KW-1133">Transmembrane helix</keyword>
<feature type="transmembrane region" description="Helical" evidence="9">
    <location>
        <begin position="133"/>
        <end position="153"/>
    </location>
</feature>
<dbReference type="OMA" id="RNFGGWA"/>
<dbReference type="EMBL" id="JH712195">
    <property type="protein sequence ID" value="EFO19419.1"/>
    <property type="molecule type" value="Genomic_DNA"/>
</dbReference>
<feature type="transmembrane region" description="Helical" evidence="9">
    <location>
        <begin position="219"/>
        <end position="239"/>
    </location>
</feature>
<evidence type="ECO:0000313" key="11">
    <source>
        <dbReference type="Proteomes" id="UP000095285"/>
    </source>
</evidence>
<evidence type="ECO:0000256" key="7">
    <source>
        <dbReference type="ARBA" id="ARBA00023034"/>
    </source>
</evidence>
<dbReference type="KEGG" id="loa:LOAG_09074"/>
<dbReference type="OrthoDB" id="408493at2759"/>
<keyword evidence="8 9" id="KW-0472">Membrane</keyword>
<gene>
    <name evidence="10 12" type="ORF">LOAG_09074</name>
</gene>
<dbReference type="NCBIfam" id="TIGR00803">
    <property type="entry name" value="nst"/>
    <property type="match status" value="1"/>
</dbReference>
<dbReference type="InterPro" id="IPR007271">
    <property type="entry name" value="Nuc_sug_transpt"/>
</dbReference>
<dbReference type="InParanoid" id="A0A1I7VDH5"/>
<keyword evidence="5 9" id="KW-0812">Transmembrane</keyword>
<dbReference type="FunCoup" id="A0A1I7VDH5">
    <property type="interactions" value="93"/>
</dbReference>
<dbReference type="GeneID" id="9946504"/>